<evidence type="ECO:0000313" key="2">
    <source>
        <dbReference type="Proteomes" id="UP001149090"/>
    </source>
</evidence>
<dbReference type="EMBL" id="JAPDFW010000090">
    <property type="protein sequence ID" value="KAJ5071228.1"/>
    <property type="molecule type" value="Genomic_DNA"/>
</dbReference>
<organism evidence="1 2">
    <name type="scientific">Anaeramoeba ignava</name>
    <name type="common">Anaerobic marine amoeba</name>
    <dbReference type="NCBI Taxonomy" id="1746090"/>
    <lineage>
        <taxon>Eukaryota</taxon>
        <taxon>Metamonada</taxon>
        <taxon>Anaeramoebidae</taxon>
        <taxon>Anaeramoeba</taxon>
    </lineage>
</organism>
<evidence type="ECO:0000313" key="1">
    <source>
        <dbReference type="EMBL" id="KAJ5071228.1"/>
    </source>
</evidence>
<comment type="caution">
    <text evidence="1">The sequence shown here is derived from an EMBL/GenBank/DDBJ whole genome shotgun (WGS) entry which is preliminary data.</text>
</comment>
<dbReference type="Proteomes" id="UP001149090">
    <property type="component" value="Unassembled WGS sequence"/>
</dbReference>
<gene>
    <name evidence="1" type="ORF">M0811_10500</name>
</gene>
<name>A0A9Q0LGV8_ANAIG</name>
<dbReference type="OMA" id="ETCANEK"/>
<sequence length="1107" mass="130587">MELISLNNSNEEFSFIDFIGNLNDQFQKNKFNINLIAKNLQNFINNLNNEKIQNLPATLKILDIYEFLIAGTINTNSEKISNSLFIINLLFDDSSYSFISTNLDHFKLLNQAYIVNNLKNYLDLYKKAFIKMKESNSEIETDLELIFCSFPEKQNEFAFSQKYPKISSDSNIQSILKAEIIQRFGFYSGFQFLNNHLDNLITKNDLFPIIQILKIFQKISPFLSSKSYQKFIEPKFNLLIKMLNPDPIYLYTSQYIINLIFKLLTYSSNKEKFIPQLFQIQLQFAQKMDHFEDIISWKTILSIAGNFFKYQNQNSIKKFIFQKFPFISSTLLPKILDKIQQFFQAPNLDQLEEHAKLLKKSNILAFCASSDQIPFTFINSFWDIITQNNFEISQTWIACFHQISSQVPDQIITKIESLIDEYWRKKQSKNSLITENELDFYKQNAIESLKNPNFQFQKMSNFSKKIQKNLLSILKLKERNKVGDDLSEQTQISSFNLDNFSPISLKIIWEIVSANNNNNIIIHQKALENIKSVLTQDPKIIFKNIFEVFCIDCIIKISNTNITILKILGSIISSYSHYKESISFKIHKLVDIISLFIEYINIVITIEEQKETLKTLKKILFKIKDMKLSYYQMIQLTDTFLQKSDHEKDMFWEWMNKLIKFHINNSKYGKNLCFKKESLDNFCNYFVSQVKPSLISETGFSIFESIFIYINREKKNILIEENNLQKLQVIANSIDLDYLYDVAIFCENPNVSKEASQFLANIFNSLNFPKMEETQKIMIQKTIILLNKINSSLNKTNTSTQETLDSIYPQIIKCLQILYLFIQVYDQKTSPNTHLMQILPLELQPHHFRNIDFNLVQIKIKNFHNKKILSLICYNHILLEHLFQAISTKFNLPQNYEWFSESLITFEQKQLSLREFSPNSIIEFQLKKVPKIEDKPKNQSMGFNFSQKFCGAVCINEEKKNDGKNFDINKTDRFPARILSSHENFSIIKSFLRSKSQKVSEMAYKILSELPSNFEEALPFLQMENQQKNIPFFVEEKTIKYENLSNEEVIESYEKTKQIQIQNQNQNQENYFEQIFLNEYSHPFELIYRLEHLNLFIFQTQILQNQN</sequence>
<reference evidence="1" key="1">
    <citation type="submission" date="2022-10" db="EMBL/GenBank/DDBJ databases">
        <title>Novel sulphate-reducing endosymbionts in the free-living metamonad Anaeramoeba.</title>
        <authorList>
            <person name="Jerlstrom-Hultqvist J."/>
            <person name="Cepicka I."/>
            <person name="Gallot-Lavallee L."/>
            <person name="Salas-Leiva D."/>
            <person name="Curtis B.A."/>
            <person name="Zahonova K."/>
            <person name="Pipaliya S."/>
            <person name="Dacks J."/>
            <person name="Roger A.J."/>
        </authorList>
    </citation>
    <scope>NUCLEOTIDE SEQUENCE</scope>
    <source>
        <strain evidence="1">BMAN</strain>
    </source>
</reference>
<keyword evidence="2" id="KW-1185">Reference proteome</keyword>
<proteinExistence type="predicted"/>
<protein>
    <submittedName>
        <fullName evidence="1">Uncharacterized protein</fullName>
    </submittedName>
</protein>
<dbReference type="AlphaFoldDB" id="A0A9Q0LGV8"/>
<accession>A0A9Q0LGV8</accession>